<reference evidence="2" key="1">
    <citation type="journal article" date="2015" name="Nature">
        <title>Complex archaea that bridge the gap between prokaryotes and eukaryotes.</title>
        <authorList>
            <person name="Spang A."/>
            <person name="Saw J.H."/>
            <person name="Jorgensen S.L."/>
            <person name="Zaremba-Niedzwiedzka K."/>
            <person name="Martijn J."/>
            <person name="Lind A.E."/>
            <person name="van Eijk R."/>
            <person name="Schleper C."/>
            <person name="Guy L."/>
            <person name="Ettema T.J."/>
        </authorList>
    </citation>
    <scope>NUCLEOTIDE SEQUENCE</scope>
</reference>
<dbReference type="CDD" id="cd02440">
    <property type="entry name" value="AdoMet_MTases"/>
    <property type="match status" value="1"/>
</dbReference>
<proteinExistence type="predicted"/>
<feature type="domain" description="Methyltransferase type 11" evidence="1">
    <location>
        <begin position="56"/>
        <end position="155"/>
    </location>
</feature>
<gene>
    <name evidence="2" type="ORF">LCGC14_0611500</name>
</gene>
<evidence type="ECO:0000313" key="2">
    <source>
        <dbReference type="EMBL" id="KKN52541.1"/>
    </source>
</evidence>
<dbReference type="Gene3D" id="3.40.50.150">
    <property type="entry name" value="Vaccinia Virus protein VP39"/>
    <property type="match status" value="1"/>
</dbReference>
<dbReference type="InterPro" id="IPR013216">
    <property type="entry name" value="Methyltransf_11"/>
</dbReference>
<evidence type="ECO:0000259" key="1">
    <source>
        <dbReference type="Pfam" id="PF08241"/>
    </source>
</evidence>
<comment type="caution">
    <text evidence="2">The sequence shown here is derived from an EMBL/GenBank/DDBJ whole genome shotgun (WGS) entry which is preliminary data.</text>
</comment>
<dbReference type="GO" id="GO:0008757">
    <property type="term" value="F:S-adenosylmethionine-dependent methyltransferase activity"/>
    <property type="evidence" value="ECO:0007669"/>
    <property type="project" value="InterPro"/>
</dbReference>
<dbReference type="Pfam" id="PF08241">
    <property type="entry name" value="Methyltransf_11"/>
    <property type="match status" value="1"/>
</dbReference>
<dbReference type="SUPFAM" id="SSF53335">
    <property type="entry name" value="S-adenosyl-L-methionine-dependent methyltransferases"/>
    <property type="match status" value="1"/>
</dbReference>
<sequence>MLIGLNDIGENSNHKREIITKYNSTSLFYDSRYKEIQESKYQIILYDQDLNKRFTLDLGCGTGLLIEYLMKAKKISKTSLGFYIGLDISLNMLLEFKSKLNKLNFQNNVSLLLSDIENLPFRENMFNTIYSITSFQNLVNINMAILESLRVSKNNTDFNFSILKKKLNLEMFLEILKPFSEIEQISSTNDLEDVIIRGKFLKAIS</sequence>
<organism evidence="2">
    <name type="scientific">marine sediment metagenome</name>
    <dbReference type="NCBI Taxonomy" id="412755"/>
    <lineage>
        <taxon>unclassified sequences</taxon>
        <taxon>metagenomes</taxon>
        <taxon>ecological metagenomes</taxon>
    </lineage>
</organism>
<dbReference type="EMBL" id="LAZR01001014">
    <property type="protein sequence ID" value="KKN52541.1"/>
    <property type="molecule type" value="Genomic_DNA"/>
</dbReference>
<accession>A0A0F9TTT1</accession>
<protein>
    <recommendedName>
        <fullName evidence="1">Methyltransferase type 11 domain-containing protein</fullName>
    </recommendedName>
</protein>
<dbReference type="AlphaFoldDB" id="A0A0F9TTT1"/>
<name>A0A0F9TTT1_9ZZZZ</name>
<dbReference type="InterPro" id="IPR029063">
    <property type="entry name" value="SAM-dependent_MTases_sf"/>
</dbReference>